<dbReference type="GO" id="GO:0062193">
    <property type="term" value="F:D-ribose pyranase activity"/>
    <property type="evidence" value="ECO:0007669"/>
    <property type="project" value="UniProtKB-EC"/>
</dbReference>
<organism evidence="6 7">
    <name type="scientific">Candidatus Nanopelagicus abundans</name>
    <dbReference type="NCBI Taxonomy" id="1884916"/>
    <lineage>
        <taxon>Bacteria</taxon>
        <taxon>Bacillati</taxon>
        <taxon>Actinomycetota</taxon>
        <taxon>Actinomycetes</taxon>
        <taxon>Candidatus Nanopelagicales</taxon>
        <taxon>Candidatus Nanopelagicaceae</taxon>
        <taxon>Candidatus Nanopelagicus</taxon>
    </lineage>
</organism>
<accession>A0A249L3G2</accession>
<dbReference type="SUPFAM" id="SSF102546">
    <property type="entry name" value="RbsD-like"/>
    <property type="match status" value="1"/>
</dbReference>
<protein>
    <recommendedName>
        <fullName evidence="2">D-ribose pyranase</fullName>
        <ecNumber evidence="2">5.4.99.62</ecNumber>
    </recommendedName>
</protein>
<dbReference type="InterPro" id="IPR007721">
    <property type="entry name" value="RbsD_FucU"/>
</dbReference>
<dbReference type="GO" id="GO:0005829">
    <property type="term" value="C:cytosol"/>
    <property type="evidence" value="ECO:0007669"/>
    <property type="project" value="TreeGrafter"/>
</dbReference>
<dbReference type="Gene3D" id="3.40.1650.10">
    <property type="entry name" value="RbsD-like domain"/>
    <property type="match status" value="1"/>
</dbReference>
<keyword evidence="4" id="KW-0413">Isomerase</keyword>
<evidence type="ECO:0000256" key="5">
    <source>
        <dbReference type="ARBA" id="ARBA00023277"/>
    </source>
</evidence>
<dbReference type="Proteomes" id="UP000217210">
    <property type="component" value="Chromosome"/>
</dbReference>
<dbReference type="InterPro" id="IPR023750">
    <property type="entry name" value="RbsD-like_sf"/>
</dbReference>
<dbReference type="InterPro" id="IPR023064">
    <property type="entry name" value="D-ribose_pyranase"/>
</dbReference>
<keyword evidence="7" id="KW-1185">Reference proteome</keyword>
<evidence type="ECO:0000313" key="7">
    <source>
        <dbReference type="Proteomes" id="UP000217210"/>
    </source>
</evidence>
<dbReference type="PANTHER" id="PTHR37831:SF1">
    <property type="entry name" value="D-RIBOSE PYRANASE"/>
    <property type="match status" value="1"/>
</dbReference>
<comment type="catalytic activity">
    <reaction evidence="1">
        <text>beta-D-ribopyranose = beta-D-ribofuranose</text>
        <dbReference type="Rhea" id="RHEA:25432"/>
        <dbReference type="ChEBI" id="CHEBI:27476"/>
        <dbReference type="ChEBI" id="CHEBI:47002"/>
        <dbReference type="EC" id="5.4.99.62"/>
    </reaction>
</comment>
<gene>
    <name evidence="6" type="ORF">B1sIIB91_01400</name>
</gene>
<evidence type="ECO:0000256" key="3">
    <source>
        <dbReference type="ARBA" id="ARBA00022490"/>
    </source>
</evidence>
<dbReference type="PANTHER" id="PTHR37831">
    <property type="entry name" value="D-RIBOSE PYRANASE"/>
    <property type="match status" value="1"/>
</dbReference>
<dbReference type="GO" id="GO:0016872">
    <property type="term" value="F:intramolecular lyase activity"/>
    <property type="evidence" value="ECO:0007669"/>
    <property type="project" value="InterPro"/>
</dbReference>
<dbReference type="EMBL" id="CP016779">
    <property type="protein sequence ID" value="ASY23582.1"/>
    <property type="molecule type" value="Genomic_DNA"/>
</dbReference>
<dbReference type="Pfam" id="PF05025">
    <property type="entry name" value="RbsD_FucU"/>
    <property type="match status" value="1"/>
</dbReference>
<name>A0A249L3G2_9ACTN</name>
<dbReference type="AlphaFoldDB" id="A0A249L3G2"/>
<dbReference type="GO" id="GO:0048029">
    <property type="term" value="F:monosaccharide binding"/>
    <property type="evidence" value="ECO:0007669"/>
    <property type="project" value="InterPro"/>
</dbReference>
<sequence length="130" mass="14406">MIKNGILHPQLASLLARFRHVNSIAIVDGPFPFYPGVETIELAITMGWPTIPQVLDEILPFLDVTSLVLANEFEEKVDKQIVEKYISHHKGIPTTKVAHSEFKKLASQSLGVIHTGDSIPYSSVILRSGF</sequence>
<dbReference type="RefSeq" id="WP_095687856.1">
    <property type="nucleotide sequence ID" value="NZ_CP016779.1"/>
</dbReference>
<evidence type="ECO:0000256" key="4">
    <source>
        <dbReference type="ARBA" id="ARBA00023235"/>
    </source>
</evidence>
<reference evidence="6 7" key="1">
    <citation type="submission" date="2016-07" db="EMBL/GenBank/DDBJ databases">
        <title>High microdiversification within the ubiquitous acI lineage of Actinobacteria.</title>
        <authorList>
            <person name="Neuenschwander S.M."/>
            <person name="Salcher M."/>
            <person name="Ghai R."/>
            <person name="Pernthaler J."/>
        </authorList>
    </citation>
    <scope>NUCLEOTIDE SEQUENCE [LARGE SCALE GENOMIC DNA]</scope>
    <source>
        <strain evidence="6">MMS-IIB-91</strain>
    </source>
</reference>
<evidence type="ECO:0000256" key="2">
    <source>
        <dbReference type="ARBA" id="ARBA00012862"/>
    </source>
</evidence>
<evidence type="ECO:0000313" key="6">
    <source>
        <dbReference type="EMBL" id="ASY23582.1"/>
    </source>
</evidence>
<keyword evidence="3" id="KW-0963">Cytoplasm</keyword>
<evidence type="ECO:0000256" key="1">
    <source>
        <dbReference type="ARBA" id="ARBA00000223"/>
    </source>
</evidence>
<dbReference type="OrthoDB" id="9805009at2"/>
<keyword evidence="5" id="KW-0119">Carbohydrate metabolism</keyword>
<proteinExistence type="predicted"/>
<dbReference type="KEGG" id="nab:B1sIIB91_01400"/>
<dbReference type="GO" id="GO:0019303">
    <property type="term" value="P:D-ribose catabolic process"/>
    <property type="evidence" value="ECO:0007669"/>
    <property type="project" value="TreeGrafter"/>
</dbReference>
<dbReference type="EC" id="5.4.99.62" evidence="2"/>